<feature type="transmembrane region" description="Helical" evidence="1">
    <location>
        <begin position="46"/>
        <end position="71"/>
    </location>
</feature>
<organism evidence="2 3">
    <name type="scientific">Paenimyroides tangerinum</name>
    <dbReference type="NCBI Taxonomy" id="2488728"/>
    <lineage>
        <taxon>Bacteria</taxon>
        <taxon>Pseudomonadati</taxon>
        <taxon>Bacteroidota</taxon>
        <taxon>Flavobacteriia</taxon>
        <taxon>Flavobacteriales</taxon>
        <taxon>Flavobacteriaceae</taxon>
        <taxon>Paenimyroides</taxon>
    </lineage>
</organism>
<dbReference type="EMBL" id="RQVQ01000042">
    <property type="protein sequence ID" value="RRJ88143.1"/>
    <property type="molecule type" value="Genomic_DNA"/>
</dbReference>
<feature type="transmembrane region" description="Helical" evidence="1">
    <location>
        <begin position="21"/>
        <end position="40"/>
    </location>
</feature>
<gene>
    <name evidence="2" type="ORF">EG240_13835</name>
</gene>
<comment type="caution">
    <text evidence="2">The sequence shown here is derived from an EMBL/GenBank/DDBJ whole genome shotgun (WGS) entry which is preliminary data.</text>
</comment>
<protein>
    <recommendedName>
        <fullName evidence="4">PH domain-containing protein</fullName>
    </recommendedName>
</protein>
<keyword evidence="1" id="KW-1133">Transmembrane helix</keyword>
<evidence type="ECO:0000313" key="3">
    <source>
        <dbReference type="Proteomes" id="UP000275719"/>
    </source>
</evidence>
<sequence>MPLTDFPIFQPAKRKKIYLEFYSLLFLIIASIAFIWMHSVTEINVFVFWIITLIFILSFVPLIVTLILNHYKIDFKRGKFKGNLILGKNEIRIAEQIILLKDIESIHFINDDFFIRYERNKWIGPKISSGVGNICTIKLKEEKTIFVNFYQSHDNELVKAEILLQYYNNRNILSTDNLKRILEGEN</sequence>
<dbReference type="RefSeq" id="WP_125019949.1">
    <property type="nucleotide sequence ID" value="NZ_RQVQ01000042.1"/>
</dbReference>
<dbReference type="AlphaFoldDB" id="A0A3P3W637"/>
<dbReference type="Proteomes" id="UP000275719">
    <property type="component" value="Unassembled WGS sequence"/>
</dbReference>
<proteinExistence type="predicted"/>
<name>A0A3P3W637_9FLAO</name>
<accession>A0A3P3W637</accession>
<evidence type="ECO:0000256" key="1">
    <source>
        <dbReference type="SAM" id="Phobius"/>
    </source>
</evidence>
<keyword evidence="1" id="KW-0472">Membrane</keyword>
<keyword evidence="1" id="KW-0812">Transmembrane</keyword>
<evidence type="ECO:0008006" key="4">
    <source>
        <dbReference type="Google" id="ProtNLM"/>
    </source>
</evidence>
<evidence type="ECO:0000313" key="2">
    <source>
        <dbReference type="EMBL" id="RRJ88143.1"/>
    </source>
</evidence>
<keyword evidence="3" id="KW-1185">Reference proteome</keyword>
<reference evidence="2 3" key="1">
    <citation type="submission" date="2018-11" db="EMBL/GenBank/DDBJ databases">
        <title>Flavobacterium sp. nov., YIM 102701-2 draft genome.</title>
        <authorList>
            <person name="Li G."/>
            <person name="Jiang Y."/>
        </authorList>
    </citation>
    <scope>NUCLEOTIDE SEQUENCE [LARGE SCALE GENOMIC DNA]</scope>
    <source>
        <strain evidence="2 3">YIM 102701-2</strain>
    </source>
</reference>